<gene>
    <name evidence="2" type="ORF">SAMN05720469_1254</name>
</gene>
<proteinExistence type="predicted"/>
<accession>A0A1M6WK16</accession>
<evidence type="ECO:0000259" key="1">
    <source>
        <dbReference type="Pfam" id="PF09603"/>
    </source>
</evidence>
<dbReference type="AlphaFoldDB" id="A0A1M6WK16"/>
<sequence>MNKKQAFFSITLAAFLASCSDDSNSWNASEVCPESGRGTFVDERDGQVYKYTTIGNQVWMAENLNYETDYSICYDNGDSDCNFWGRYYSLQENNDENGKLDYARVDSVCPMGWHVPSNDEWLELINVVGKLDDRETAMRLKSTNLWDEKRESGSDDCAFSSLPAGYLYWDGGITDMFLSASYWSSTMKTSSSVFDVIIHSSVLNHFADAWMTLRCIKD</sequence>
<protein>
    <submittedName>
        <fullName evidence="2">Major paralogous domain-containing protein</fullName>
    </submittedName>
</protein>
<evidence type="ECO:0000313" key="3">
    <source>
        <dbReference type="Proteomes" id="UP000184275"/>
    </source>
</evidence>
<dbReference type="PROSITE" id="PS51257">
    <property type="entry name" value="PROKAR_LIPOPROTEIN"/>
    <property type="match status" value="1"/>
</dbReference>
<dbReference type="Proteomes" id="UP000184275">
    <property type="component" value="Unassembled WGS sequence"/>
</dbReference>
<feature type="domain" description="Fibrobacter succinogenes major paralogous" evidence="1">
    <location>
        <begin position="53"/>
        <end position="217"/>
    </location>
</feature>
<name>A0A1M6WK16_9BACT</name>
<evidence type="ECO:0000313" key="2">
    <source>
        <dbReference type="EMBL" id="SHK93865.1"/>
    </source>
</evidence>
<organism evidence="2 3">
    <name type="scientific">Fibrobacter intestinalis</name>
    <dbReference type="NCBI Taxonomy" id="28122"/>
    <lineage>
        <taxon>Bacteria</taxon>
        <taxon>Pseudomonadati</taxon>
        <taxon>Fibrobacterota</taxon>
        <taxon>Fibrobacteria</taxon>
        <taxon>Fibrobacterales</taxon>
        <taxon>Fibrobacteraceae</taxon>
        <taxon>Fibrobacter</taxon>
    </lineage>
</organism>
<reference evidence="3" key="1">
    <citation type="submission" date="2016-11" db="EMBL/GenBank/DDBJ databases">
        <authorList>
            <person name="Varghese N."/>
            <person name="Submissions S."/>
        </authorList>
    </citation>
    <scope>NUCLEOTIDE SEQUENCE [LARGE SCALE GENOMIC DNA]</scope>
    <source>
        <strain evidence="3">UWOS</strain>
    </source>
</reference>
<dbReference type="NCBIfam" id="TIGR02145">
    <property type="entry name" value="Fib_succ_major"/>
    <property type="match status" value="1"/>
</dbReference>
<dbReference type="RefSeq" id="WP_159433721.1">
    <property type="nucleotide sequence ID" value="NZ_FRAW01000025.1"/>
</dbReference>
<dbReference type="Pfam" id="PF09603">
    <property type="entry name" value="Fib_succ_major"/>
    <property type="match status" value="1"/>
</dbReference>
<keyword evidence="3" id="KW-1185">Reference proteome</keyword>
<dbReference type="InterPro" id="IPR011871">
    <property type="entry name" value="Fib_succ_major"/>
</dbReference>
<dbReference type="EMBL" id="FRAW01000025">
    <property type="protein sequence ID" value="SHK93865.1"/>
    <property type="molecule type" value="Genomic_DNA"/>
</dbReference>